<evidence type="ECO:0000313" key="4">
    <source>
        <dbReference type="EMBL" id="GAA5190870.1"/>
    </source>
</evidence>
<dbReference type="PANTHER" id="PTHR16305:SF35">
    <property type="entry name" value="TRANSCRIPTIONAL ACTIVATOR DOMAIN"/>
    <property type="match status" value="1"/>
</dbReference>
<reference evidence="5" key="1">
    <citation type="journal article" date="2019" name="Int. J. Syst. Evol. Microbiol.">
        <title>The Global Catalogue of Microorganisms (GCM) 10K type strain sequencing project: providing services to taxonomists for standard genome sequencing and annotation.</title>
        <authorList>
            <consortium name="The Broad Institute Genomics Platform"/>
            <consortium name="The Broad Institute Genome Sequencing Center for Infectious Disease"/>
            <person name="Wu L."/>
            <person name="Ma J."/>
        </authorList>
    </citation>
    <scope>NUCLEOTIDE SEQUENCE [LARGE SCALE GENOMIC DNA]</scope>
    <source>
        <strain evidence="5">JCM 18304</strain>
    </source>
</reference>
<dbReference type="SUPFAM" id="SSF52540">
    <property type="entry name" value="P-loop containing nucleoside triphosphate hydrolases"/>
    <property type="match status" value="1"/>
</dbReference>
<dbReference type="SUPFAM" id="SSF46894">
    <property type="entry name" value="C-terminal effector domain of the bipartite response regulators"/>
    <property type="match status" value="1"/>
</dbReference>
<dbReference type="Gene3D" id="1.25.40.10">
    <property type="entry name" value="Tetratricopeptide repeat domain"/>
    <property type="match status" value="1"/>
</dbReference>
<sequence>MGCGGLTEALVAESLVGRRHQLDQARGWIADLAAGRGQSVLIEGEPGIGKSSLLRVLASDAVSAGCRVFWAICDELSQAFPLLPLLEAAQAETGVAGDGPARIAEMLRAETTPGSRTDVVAAATERFLALMDEVCSGQPVLLIVDDLQWADPATVMALGRLVRSVRQMSLLLVGASRPVPRREDVIALRRAVEPDGGLLRLRGLSENEAAELIAREVGGVPGARLRGLAEGAAGNPLYLIELVDALVRGRALTVEGDCVEAAGGSPPDSLAGAIADRLEFLSSSAREVLRMAALLGEEFSVSELAVASGRPVTDLLPALDEALLAGVVTDSGHELAFRHPLIRSALYDVMPIAVRAAWHRDAARALTEDGAPVEQVARQLLPAADAFRSTGAVDDWMVRWLASAGQQLVGQAPHAAIPLLRWAVGAIPAGDPPHDLLTCRLADALYSAGETAAAAAVAGAALDQVTRPELLVDLHWTLAPCRIAEGRSEEALAEVTRTLESYDLQPRARARLLVLVARLQRSLGRLEAAGQVAKEAFDLAASAGDRWASGWSLGVLTLIHGMRGDTTESLALFDRVRAMVEGDPSLTDLRLMLQINQAATLGDMDRYDAAFSAAEQVRQLADDAGNVARLAQAQVVVAELLFDVGRWDDALAEVDLSSHPQSDPSVECSAYGLAAIIQFHRGETTAIRHLAKAERCAARLGEDRLLGPLALARSLDREQSEAPGDALALLMAGLSESSEDVEETADLMADAVRLAMMVGDDETAQAVASRAESVADSSDIPHWKAVGTHCRGLLDRDPVALLAAAAHYHAAQRPLPRAQALEAAAVALADAGDTTAARTHFTDAYSVYSSLGAGWDLDRTQATFRAYGIRRGPHAPHRRSRHGWDSLTPTELRIAEQVSRGLSNPQIAAQLFLSRRTVQTHVSHVLAKLGVSSRIDIAREANRRSSTGPENAGPV</sequence>
<dbReference type="InterPro" id="IPR011990">
    <property type="entry name" value="TPR-like_helical_dom_sf"/>
</dbReference>
<dbReference type="Pfam" id="PF13191">
    <property type="entry name" value="AAA_16"/>
    <property type="match status" value="1"/>
</dbReference>
<dbReference type="Gene3D" id="3.40.50.300">
    <property type="entry name" value="P-loop containing nucleotide triphosphate hydrolases"/>
    <property type="match status" value="1"/>
</dbReference>
<dbReference type="CDD" id="cd06170">
    <property type="entry name" value="LuxR_C_like"/>
    <property type="match status" value="1"/>
</dbReference>
<keyword evidence="1" id="KW-0547">Nucleotide-binding</keyword>
<comment type="caution">
    <text evidence="4">The sequence shown here is derived from an EMBL/GenBank/DDBJ whole genome shotgun (WGS) entry which is preliminary data.</text>
</comment>
<dbReference type="InterPro" id="IPR003593">
    <property type="entry name" value="AAA+_ATPase"/>
</dbReference>
<dbReference type="PANTHER" id="PTHR16305">
    <property type="entry name" value="TESTICULAR SOLUBLE ADENYLYL CYCLASE"/>
    <property type="match status" value="1"/>
</dbReference>
<proteinExistence type="predicted"/>
<dbReference type="SMART" id="SM00421">
    <property type="entry name" value="HTH_LUXR"/>
    <property type="match status" value="1"/>
</dbReference>
<keyword evidence="5" id="KW-1185">Reference proteome</keyword>
<dbReference type="Pfam" id="PF00196">
    <property type="entry name" value="GerE"/>
    <property type="match status" value="1"/>
</dbReference>
<dbReference type="InterPro" id="IPR041664">
    <property type="entry name" value="AAA_16"/>
</dbReference>
<dbReference type="InterPro" id="IPR027417">
    <property type="entry name" value="P-loop_NTPase"/>
</dbReference>
<evidence type="ECO:0000259" key="3">
    <source>
        <dbReference type="PROSITE" id="PS50043"/>
    </source>
</evidence>
<dbReference type="InterPro" id="IPR016032">
    <property type="entry name" value="Sig_transdc_resp-reg_C-effctor"/>
</dbReference>
<evidence type="ECO:0000256" key="1">
    <source>
        <dbReference type="ARBA" id="ARBA00022741"/>
    </source>
</evidence>
<dbReference type="Proteomes" id="UP001501570">
    <property type="component" value="Unassembled WGS sequence"/>
</dbReference>
<organism evidence="4 5">
    <name type="scientific">Rugosimonospora acidiphila</name>
    <dbReference type="NCBI Taxonomy" id="556531"/>
    <lineage>
        <taxon>Bacteria</taxon>
        <taxon>Bacillati</taxon>
        <taxon>Actinomycetota</taxon>
        <taxon>Actinomycetes</taxon>
        <taxon>Micromonosporales</taxon>
        <taxon>Micromonosporaceae</taxon>
        <taxon>Rugosimonospora</taxon>
    </lineage>
</organism>
<dbReference type="PROSITE" id="PS00622">
    <property type="entry name" value="HTH_LUXR_1"/>
    <property type="match status" value="1"/>
</dbReference>
<feature type="domain" description="HTH luxR-type" evidence="3">
    <location>
        <begin position="880"/>
        <end position="945"/>
    </location>
</feature>
<name>A0ABP9S4U7_9ACTN</name>
<dbReference type="InterPro" id="IPR000792">
    <property type="entry name" value="Tscrpt_reg_LuxR_C"/>
</dbReference>
<dbReference type="InterPro" id="IPR036388">
    <property type="entry name" value="WH-like_DNA-bd_sf"/>
</dbReference>
<dbReference type="PRINTS" id="PR00038">
    <property type="entry name" value="HTHLUXR"/>
</dbReference>
<dbReference type="SMART" id="SM00382">
    <property type="entry name" value="AAA"/>
    <property type="match status" value="1"/>
</dbReference>
<protein>
    <submittedName>
        <fullName evidence="4">LuxR family transcriptional regulator</fullName>
    </submittedName>
</protein>
<dbReference type="Gene3D" id="1.10.10.10">
    <property type="entry name" value="Winged helix-like DNA-binding domain superfamily/Winged helix DNA-binding domain"/>
    <property type="match status" value="1"/>
</dbReference>
<accession>A0ABP9S4U7</accession>
<dbReference type="SUPFAM" id="SSF48452">
    <property type="entry name" value="TPR-like"/>
    <property type="match status" value="1"/>
</dbReference>
<keyword evidence="2" id="KW-0067">ATP-binding</keyword>
<gene>
    <name evidence="4" type="ORF">GCM10023322_47010</name>
</gene>
<evidence type="ECO:0000313" key="5">
    <source>
        <dbReference type="Proteomes" id="UP001501570"/>
    </source>
</evidence>
<evidence type="ECO:0000256" key="2">
    <source>
        <dbReference type="ARBA" id="ARBA00022840"/>
    </source>
</evidence>
<dbReference type="PROSITE" id="PS50043">
    <property type="entry name" value="HTH_LUXR_2"/>
    <property type="match status" value="1"/>
</dbReference>
<dbReference type="EMBL" id="BAABJQ010000014">
    <property type="protein sequence ID" value="GAA5190870.1"/>
    <property type="molecule type" value="Genomic_DNA"/>
</dbReference>